<name>A0ABD3MEA9_9STRA</name>
<dbReference type="InterPro" id="IPR024521">
    <property type="entry name" value="ArsS-like_C"/>
</dbReference>
<evidence type="ECO:0000256" key="1">
    <source>
        <dbReference type="ARBA" id="ARBA00022691"/>
    </source>
</evidence>
<dbReference type="InterPro" id="IPR058240">
    <property type="entry name" value="rSAM_sf"/>
</dbReference>
<dbReference type="Gene3D" id="3.20.20.70">
    <property type="entry name" value="Aldolase class I"/>
    <property type="match status" value="1"/>
</dbReference>
<dbReference type="SFLD" id="SFLDS00029">
    <property type="entry name" value="Radical_SAM"/>
    <property type="match status" value="1"/>
</dbReference>
<evidence type="ECO:0000256" key="2">
    <source>
        <dbReference type="ARBA" id="ARBA00022723"/>
    </source>
</evidence>
<evidence type="ECO:0000256" key="3">
    <source>
        <dbReference type="ARBA" id="ARBA00023004"/>
    </source>
</evidence>
<keyword evidence="4" id="KW-0411">Iron-sulfur</keyword>
<evidence type="ECO:0000313" key="7">
    <source>
        <dbReference type="Proteomes" id="UP001530293"/>
    </source>
</evidence>
<dbReference type="InterPro" id="IPR026351">
    <property type="entry name" value="rSAM_ArsS-like"/>
</dbReference>
<protein>
    <recommendedName>
        <fullName evidence="5">Arsenosugar biosynthesis radical SAM protein ArsS-like C-terminal domain-containing protein</fullName>
    </recommendedName>
</protein>
<reference evidence="6 7" key="1">
    <citation type="submission" date="2024-10" db="EMBL/GenBank/DDBJ databases">
        <title>Updated reference genomes for cyclostephanoid diatoms.</title>
        <authorList>
            <person name="Roberts W.R."/>
            <person name="Alverson A.J."/>
        </authorList>
    </citation>
    <scope>NUCLEOTIDE SEQUENCE [LARGE SCALE GENOMIC DNA]</scope>
    <source>
        <strain evidence="6 7">AJA232-27</strain>
    </source>
</reference>
<dbReference type="CDD" id="cd01335">
    <property type="entry name" value="Radical_SAM"/>
    <property type="match status" value="1"/>
</dbReference>
<keyword evidence="3" id="KW-0408">Iron</keyword>
<gene>
    <name evidence="6" type="ORF">ACHAWU_010114</name>
</gene>
<dbReference type="EMBL" id="JALLBG020000144">
    <property type="protein sequence ID" value="KAL3761937.1"/>
    <property type="molecule type" value="Genomic_DNA"/>
</dbReference>
<comment type="caution">
    <text evidence="6">The sequence shown here is derived from an EMBL/GenBank/DDBJ whole genome shotgun (WGS) entry which is preliminary data.</text>
</comment>
<evidence type="ECO:0000256" key="4">
    <source>
        <dbReference type="ARBA" id="ARBA00023014"/>
    </source>
</evidence>
<dbReference type="GO" id="GO:0051536">
    <property type="term" value="F:iron-sulfur cluster binding"/>
    <property type="evidence" value="ECO:0007669"/>
    <property type="project" value="UniProtKB-KW"/>
</dbReference>
<proteinExistence type="predicted"/>
<dbReference type="Pfam" id="PF12345">
    <property type="entry name" value="DUF3641"/>
    <property type="match status" value="1"/>
</dbReference>
<dbReference type="InterPro" id="IPR007197">
    <property type="entry name" value="rSAM"/>
</dbReference>
<dbReference type="InterPro" id="IPR013785">
    <property type="entry name" value="Aldolase_TIM"/>
</dbReference>
<keyword evidence="7" id="KW-1185">Reference proteome</keyword>
<dbReference type="GO" id="GO:0046872">
    <property type="term" value="F:metal ion binding"/>
    <property type="evidence" value="ECO:0007669"/>
    <property type="project" value="UniProtKB-KW"/>
</dbReference>
<dbReference type="Proteomes" id="UP001530293">
    <property type="component" value="Unassembled WGS sequence"/>
</dbReference>
<organism evidence="6 7">
    <name type="scientific">Discostella pseudostelligera</name>
    <dbReference type="NCBI Taxonomy" id="259834"/>
    <lineage>
        <taxon>Eukaryota</taxon>
        <taxon>Sar</taxon>
        <taxon>Stramenopiles</taxon>
        <taxon>Ochrophyta</taxon>
        <taxon>Bacillariophyta</taxon>
        <taxon>Coscinodiscophyceae</taxon>
        <taxon>Thalassiosirophycidae</taxon>
        <taxon>Stephanodiscales</taxon>
        <taxon>Stephanodiscaceae</taxon>
        <taxon>Discostella</taxon>
    </lineage>
</organism>
<evidence type="ECO:0000259" key="5">
    <source>
        <dbReference type="Pfam" id="PF12345"/>
    </source>
</evidence>
<sequence>MMLRKFSTAAAILAYRINVDAFSTSPSRSALALARRWLSLQSTTDNNLEGSLVSQTLEKMESDEEFQEISRRIQRIGADGMTREERFKRRRALTELGVPNFMQFVTEKNVDDTADGAIQNMQLYRSQPTILQLNIGLYCNQACSHCHVESSPLRKKETMSSEIAALCLKLLHNSPDVDTLDLTGGAPELNEQFRFLVSLARQWSIENKRQLTIIDRCNLTVLLEPDQTDLVDFLKEHQVKVVASLPCYGKDNVDAQRGRGVFDRSIAALLKLNAAGYGTPEHPELELDLVYNPSGPFLPPSQETLSLAYKRELMKDFGIQFNNLLTITNMPIKRFADYLAKQGKMKDYMELLVNNYNSQTVKGLMCRNTVSVGWDGAIYDCDFNQQLGMQIVGEIHSSEIMSTTKQKLSVFDIQSLTDLQKHSIRTDNHCFGCTAGSGSSCQGATA</sequence>
<keyword evidence="2" id="KW-0479">Metal-binding</keyword>
<accession>A0ABD3MEA9</accession>
<dbReference type="PANTHER" id="PTHR43728">
    <property type="entry name" value="SLR0304 PROTEIN"/>
    <property type="match status" value="1"/>
</dbReference>
<dbReference type="AlphaFoldDB" id="A0ABD3MEA9"/>
<feature type="domain" description="Arsenosugar biosynthesis radical SAM protein ArsS-like C-terminal" evidence="5">
    <location>
        <begin position="298"/>
        <end position="444"/>
    </location>
</feature>
<dbReference type="NCBIfam" id="TIGR04167">
    <property type="entry name" value="rSAM_SeCys"/>
    <property type="match status" value="1"/>
</dbReference>
<dbReference type="PANTHER" id="PTHR43728:SF1">
    <property type="entry name" value="FE-S OXIDOREDUCTASE"/>
    <property type="match status" value="1"/>
</dbReference>
<keyword evidence="1" id="KW-0949">S-adenosyl-L-methionine</keyword>
<dbReference type="SUPFAM" id="SSF102114">
    <property type="entry name" value="Radical SAM enzymes"/>
    <property type="match status" value="1"/>
</dbReference>
<evidence type="ECO:0000313" key="6">
    <source>
        <dbReference type="EMBL" id="KAL3761937.1"/>
    </source>
</evidence>